<feature type="domain" description="Putative phage metallopeptidase" evidence="1">
    <location>
        <begin position="13"/>
        <end position="115"/>
    </location>
</feature>
<evidence type="ECO:0000259" key="1">
    <source>
        <dbReference type="Pfam" id="PF18894"/>
    </source>
</evidence>
<gene>
    <name evidence="2" type="ORF">COY51_00455</name>
</gene>
<dbReference type="AlphaFoldDB" id="A0A2H9PEP1"/>
<protein>
    <submittedName>
        <fullName evidence="2">Metallopeptidase</fullName>
    </submittedName>
</protein>
<organism evidence="2 3">
    <name type="scientific">Candidatus Desantisbacteria bacterium CG_4_10_14_0_8_um_filter_39_17</name>
    <dbReference type="NCBI Taxonomy" id="1974542"/>
    <lineage>
        <taxon>Bacteria</taxon>
        <taxon>Candidatus Desantisiibacteriota</taxon>
    </lineage>
</organism>
<name>A0A2H9PEP1_9BACT</name>
<dbReference type="InterPro" id="IPR043998">
    <property type="entry name" value="Put_Metallopep"/>
</dbReference>
<accession>A0A2H9PEP1</accession>
<evidence type="ECO:0000313" key="2">
    <source>
        <dbReference type="EMBL" id="PIZ17340.1"/>
    </source>
</evidence>
<dbReference type="Pfam" id="PF18894">
    <property type="entry name" value="PhageMetallopep"/>
    <property type="match status" value="1"/>
</dbReference>
<sequence length="130" mass="14765">MPAISKKDKKMISYEDAPDIKEKVDGIISAAGLTHIKNEFLICIRSRGSGARRVLARCHALPRIMQKALNTGARYVIEVISEKFDRLSEEQQMKTLIHELMHIPKSFGGGFIHHNIVNSQTVNKIWKEIQ</sequence>
<proteinExistence type="predicted"/>
<dbReference type="Proteomes" id="UP000234145">
    <property type="component" value="Unassembled WGS sequence"/>
</dbReference>
<dbReference type="EMBL" id="PFMS01000010">
    <property type="protein sequence ID" value="PIZ17340.1"/>
    <property type="molecule type" value="Genomic_DNA"/>
</dbReference>
<reference evidence="3" key="1">
    <citation type="submission" date="2017-09" db="EMBL/GenBank/DDBJ databases">
        <title>Depth-based differentiation of microbial function through sediment-hosted aquifers and enrichment of novel symbionts in the deep terrestrial subsurface.</title>
        <authorList>
            <person name="Probst A.J."/>
            <person name="Ladd B."/>
            <person name="Jarett J.K."/>
            <person name="Geller-Mcgrath D.E."/>
            <person name="Sieber C.M.K."/>
            <person name="Emerson J.B."/>
            <person name="Anantharaman K."/>
            <person name="Thomas B.C."/>
            <person name="Malmstrom R."/>
            <person name="Stieglmeier M."/>
            <person name="Klingl A."/>
            <person name="Woyke T."/>
            <person name="Ryan C.M."/>
            <person name="Banfield J.F."/>
        </authorList>
    </citation>
    <scope>NUCLEOTIDE SEQUENCE [LARGE SCALE GENOMIC DNA]</scope>
</reference>
<comment type="caution">
    <text evidence="2">The sequence shown here is derived from an EMBL/GenBank/DDBJ whole genome shotgun (WGS) entry which is preliminary data.</text>
</comment>
<evidence type="ECO:0000313" key="3">
    <source>
        <dbReference type="Proteomes" id="UP000234145"/>
    </source>
</evidence>